<feature type="domain" description="GP-PDE" evidence="8">
    <location>
        <begin position="35"/>
        <end position="384"/>
    </location>
</feature>
<dbReference type="GO" id="GO:0006629">
    <property type="term" value="P:lipid metabolic process"/>
    <property type="evidence" value="ECO:0007669"/>
    <property type="project" value="InterPro"/>
</dbReference>
<dbReference type="AlphaFoldDB" id="A0A2V3TUD8"/>
<sequence>MLRSSLLATTATIVAFAISAPSFAQSAAPNPASTATVIAHRGASGYRPDHTIEGYKLAIELGADFIEPDVVATKDGVLIVRHEPMLSGTTDVAQRPEFANRKTTKKLDGVDVTDWFAGDFTLAEIKTLFAKQPIAGRDTSFDGKFRIPTLQEVIDLAKSESARLGRPIGIAPETKHPTFHQQAGLALEDKLVAMLAAAGWTAKDAPVVIQSFEVGNLKYLNGKTDVRLAQLIDADDIGPDGEIVLAVPLAQPYDLVVAGDTRSFKDLVTPAGLKEIATYADIVAPWKPYILSAKYTDANGDGKPDDLNGDGKLDWADRTLLPPTDLVKNAHAAGLKVYTWTFRAEPRNLASNFKGDPVAEMRAYIDLGVDGVFSDFPDVAVKAARGQ</sequence>
<evidence type="ECO:0000256" key="4">
    <source>
        <dbReference type="ARBA" id="ARBA00022798"/>
    </source>
</evidence>
<organism evidence="9 10">
    <name type="scientific">Chelatococcus asaccharovorans</name>
    <dbReference type="NCBI Taxonomy" id="28210"/>
    <lineage>
        <taxon>Bacteria</taxon>
        <taxon>Pseudomonadati</taxon>
        <taxon>Pseudomonadota</taxon>
        <taxon>Alphaproteobacteria</taxon>
        <taxon>Hyphomicrobiales</taxon>
        <taxon>Chelatococcaceae</taxon>
        <taxon>Chelatococcus</taxon>
    </lineage>
</organism>
<dbReference type="CDD" id="cd08602">
    <property type="entry name" value="GDPD_ScGlpQ1_like"/>
    <property type="match status" value="1"/>
</dbReference>
<dbReference type="EC" id="3.1.4.46" evidence="2"/>
<evidence type="ECO:0000256" key="6">
    <source>
        <dbReference type="ARBA" id="ARBA00047512"/>
    </source>
</evidence>
<dbReference type="GO" id="GO:0008889">
    <property type="term" value="F:glycerophosphodiester phosphodiesterase activity"/>
    <property type="evidence" value="ECO:0007669"/>
    <property type="project" value="UniProtKB-EC"/>
</dbReference>
<dbReference type="InterPro" id="IPR030395">
    <property type="entry name" value="GP_PDE_dom"/>
</dbReference>
<evidence type="ECO:0000256" key="1">
    <source>
        <dbReference type="ARBA" id="ARBA00007277"/>
    </source>
</evidence>
<dbReference type="Pfam" id="PF03009">
    <property type="entry name" value="GDPD"/>
    <property type="match status" value="1"/>
</dbReference>
<comment type="catalytic activity">
    <reaction evidence="6">
        <text>a sn-glycero-3-phosphodiester + H2O = an alcohol + sn-glycerol 3-phosphate + H(+)</text>
        <dbReference type="Rhea" id="RHEA:12969"/>
        <dbReference type="ChEBI" id="CHEBI:15377"/>
        <dbReference type="ChEBI" id="CHEBI:15378"/>
        <dbReference type="ChEBI" id="CHEBI:30879"/>
        <dbReference type="ChEBI" id="CHEBI:57597"/>
        <dbReference type="ChEBI" id="CHEBI:83408"/>
        <dbReference type="EC" id="3.1.4.46"/>
    </reaction>
</comment>
<dbReference type="PANTHER" id="PTHR43620:SF7">
    <property type="entry name" value="GLYCEROPHOSPHODIESTER PHOSPHODIESTERASE GDPD5-RELATED"/>
    <property type="match status" value="1"/>
</dbReference>
<keyword evidence="5" id="KW-0378">Hydrolase</keyword>
<protein>
    <recommendedName>
        <fullName evidence="2">glycerophosphodiester phosphodiesterase</fullName>
        <ecNumber evidence="2">3.1.4.46</ecNumber>
    </recommendedName>
</protein>
<evidence type="ECO:0000259" key="8">
    <source>
        <dbReference type="PROSITE" id="PS51704"/>
    </source>
</evidence>
<dbReference type="Gene3D" id="3.20.20.190">
    <property type="entry name" value="Phosphatidylinositol (PI) phosphodiesterase"/>
    <property type="match status" value="1"/>
</dbReference>
<feature type="signal peptide" evidence="7">
    <location>
        <begin position="1"/>
        <end position="24"/>
    </location>
</feature>
<keyword evidence="4" id="KW-0319">Glycerol metabolism</keyword>
<evidence type="ECO:0000313" key="9">
    <source>
        <dbReference type="EMBL" id="PXW52232.1"/>
    </source>
</evidence>
<reference evidence="9 10" key="1">
    <citation type="submission" date="2018-05" db="EMBL/GenBank/DDBJ databases">
        <title>Genomic Encyclopedia of Type Strains, Phase IV (KMG-IV): sequencing the most valuable type-strain genomes for metagenomic binning, comparative biology and taxonomic classification.</title>
        <authorList>
            <person name="Goeker M."/>
        </authorList>
    </citation>
    <scope>NUCLEOTIDE SEQUENCE [LARGE SCALE GENOMIC DNA]</scope>
    <source>
        <strain evidence="9 10">DSM 6462</strain>
    </source>
</reference>
<comment type="similarity">
    <text evidence="1">Belongs to the glycerophosphoryl diester phosphodiesterase family.</text>
</comment>
<dbReference type="RefSeq" id="WP_110378129.1">
    <property type="nucleotide sequence ID" value="NZ_JAHBRY010000001.1"/>
</dbReference>
<evidence type="ECO:0000256" key="2">
    <source>
        <dbReference type="ARBA" id="ARBA00012247"/>
    </source>
</evidence>
<dbReference type="SUPFAM" id="SSF51695">
    <property type="entry name" value="PLC-like phosphodiesterases"/>
    <property type="match status" value="1"/>
</dbReference>
<dbReference type="PANTHER" id="PTHR43620">
    <property type="entry name" value="GLYCEROPHOSPHORYL DIESTER PHOSPHODIESTERASE"/>
    <property type="match status" value="1"/>
</dbReference>
<accession>A0A2V3TUD8</accession>
<name>A0A2V3TUD8_9HYPH</name>
<proteinExistence type="inferred from homology"/>
<gene>
    <name evidence="9" type="ORF">C7450_11796</name>
</gene>
<dbReference type="InterPro" id="IPR017946">
    <property type="entry name" value="PLC-like_Pdiesterase_TIM-brl"/>
</dbReference>
<evidence type="ECO:0000256" key="3">
    <source>
        <dbReference type="ARBA" id="ARBA00022729"/>
    </source>
</evidence>
<feature type="chain" id="PRO_5015981976" description="glycerophosphodiester phosphodiesterase" evidence="7">
    <location>
        <begin position="25"/>
        <end position="387"/>
    </location>
</feature>
<evidence type="ECO:0000256" key="7">
    <source>
        <dbReference type="SAM" id="SignalP"/>
    </source>
</evidence>
<dbReference type="Proteomes" id="UP000248021">
    <property type="component" value="Unassembled WGS sequence"/>
</dbReference>
<keyword evidence="10" id="KW-1185">Reference proteome</keyword>
<dbReference type="EMBL" id="QJJK01000017">
    <property type="protein sequence ID" value="PXW52232.1"/>
    <property type="molecule type" value="Genomic_DNA"/>
</dbReference>
<dbReference type="OrthoDB" id="9795622at2"/>
<evidence type="ECO:0000313" key="10">
    <source>
        <dbReference type="Proteomes" id="UP000248021"/>
    </source>
</evidence>
<dbReference type="PROSITE" id="PS51704">
    <property type="entry name" value="GP_PDE"/>
    <property type="match status" value="1"/>
</dbReference>
<evidence type="ECO:0000256" key="5">
    <source>
        <dbReference type="ARBA" id="ARBA00022801"/>
    </source>
</evidence>
<dbReference type="GO" id="GO:0006071">
    <property type="term" value="P:glycerol metabolic process"/>
    <property type="evidence" value="ECO:0007669"/>
    <property type="project" value="UniProtKB-KW"/>
</dbReference>
<comment type="caution">
    <text evidence="9">The sequence shown here is derived from an EMBL/GenBank/DDBJ whole genome shotgun (WGS) entry which is preliminary data.</text>
</comment>
<keyword evidence="3 7" id="KW-0732">Signal</keyword>